<reference evidence="1" key="1">
    <citation type="journal article" date="2014" name="Int. J. Syst. Evol. Microbiol.">
        <title>Complete genome sequence of Corynebacterium casei LMG S-19264T (=DSM 44701T), isolated from a smear-ripened cheese.</title>
        <authorList>
            <consortium name="US DOE Joint Genome Institute (JGI-PGF)"/>
            <person name="Walter F."/>
            <person name="Albersmeier A."/>
            <person name="Kalinowski J."/>
            <person name="Ruckert C."/>
        </authorList>
    </citation>
    <scope>NUCLEOTIDE SEQUENCE</scope>
    <source>
        <strain evidence="1">KCTC 42731</strain>
    </source>
</reference>
<dbReference type="RefSeq" id="WP_229854431.1">
    <property type="nucleotide sequence ID" value="NZ_BNCK01000001.1"/>
</dbReference>
<sequence>MAQQRQRDPLIERRHFDAAHQDLWSELTLAQKFSASSLLKYGYELAFIRHSSKGNVAFMTFESNVTTIDIDGALDTLPDIKLR</sequence>
<dbReference type="Proteomes" id="UP000623842">
    <property type="component" value="Unassembled WGS sequence"/>
</dbReference>
<proteinExistence type="predicted"/>
<evidence type="ECO:0000313" key="1">
    <source>
        <dbReference type="EMBL" id="GHF77167.1"/>
    </source>
</evidence>
<reference evidence="1" key="2">
    <citation type="submission" date="2020-09" db="EMBL/GenBank/DDBJ databases">
        <authorList>
            <person name="Sun Q."/>
            <person name="Kim S."/>
        </authorList>
    </citation>
    <scope>NUCLEOTIDE SEQUENCE</scope>
    <source>
        <strain evidence="1">KCTC 42731</strain>
    </source>
</reference>
<comment type="caution">
    <text evidence="1">The sequence shown here is derived from an EMBL/GenBank/DDBJ whole genome shotgun (WGS) entry which is preliminary data.</text>
</comment>
<name>A0A919BA85_9GAMM</name>
<protein>
    <submittedName>
        <fullName evidence="1">Uncharacterized protein</fullName>
    </submittedName>
</protein>
<dbReference type="EMBL" id="BNCK01000001">
    <property type="protein sequence ID" value="GHF77167.1"/>
    <property type="molecule type" value="Genomic_DNA"/>
</dbReference>
<gene>
    <name evidence="1" type="ORF">GCM10017161_00160</name>
</gene>
<evidence type="ECO:0000313" key="2">
    <source>
        <dbReference type="Proteomes" id="UP000623842"/>
    </source>
</evidence>
<keyword evidence="2" id="KW-1185">Reference proteome</keyword>
<accession>A0A919BA85</accession>
<organism evidence="1 2">
    <name type="scientific">Thalassotalea marina</name>
    <dbReference type="NCBI Taxonomy" id="1673741"/>
    <lineage>
        <taxon>Bacteria</taxon>
        <taxon>Pseudomonadati</taxon>
        <taxon>Pseudomonadota</taxon>
        <taxon>Gammaproteobacteria</taxon>
        <taxon>Alteromonadales</taxon>
        <taxon>Colwelliaceae</taxon>
        <taxon>Thalassotalea</taxon>
    </lineage>
</organism>
<dbReference type="AlphaFoldDB" id="A0A919BA85"/>